<dbReference type="Gene3D" id="3.30.420.10">
    <property type="entry name" value="Ribonuclease H-like superfamily/Ribonuclease H"/>
    <property type="match status" value="1"/>
</dbReference>
<dbReference type="GO" id="GO:0003887">
    <property type="term" value="F:DNA-directed DNA polymerase activity"/>
    <property type="evidence" value="ECO:0007669"/>
    <property type="project" value="UniProtKB-KW"/>
</dbReference>
<dbReference type="PANTHER" id="PTHR10322">
    <property type="entry name" value="DNA POLYMERASE CATALYTIC SUBUNIT"/>
    <property type="match status" value="1"/>
</dbReference>
<dbReference type="Pfam" id="PF00136">
    <property type="entry name" value="DNA_pol_B"/>
    <property type="match status" value="1"/>
</dbReference>
<keyword evidence="4" id="KW-0548">Nucleotidyltransferase</keyword>
<keyword evidence="6" id="KW-0238">DNA-binding</keyword>
<evidence type="ECO:0000259" key="9">
    <source>
        <dbReference type="Pfam" id="PF03104"/>
    </source>
</evidence>
<keyword evidence="5" id="KW-0239">DNA-directed DNA polymerase</keyword>
<feature type="domain" description="DNA-directed DNA polymerase family B exonuclease" evidence="9">
    <location>
        <begin position="197"/>
        <end position="306"/>
    </location>
</feature>
<dbReference type="InterPro" id="IPR006134">
    <property type="entry name" value="DNA-dir_DNA_pol_B_multi_dom"/>
</dbReference>
<dbReference type="SUPFAM" id="SSF53098">
    <property type="entry name" value="Ribonuclease H-like"/>
    <property type="match status" value="1"/>
</dbReference>
<dbReference type="InterPro" id="IPR043502">
    <property type="entry name" value="DNA/RNA_pol_sf"/>
</dbReference>
<dbReference type="InterPro" id="IPR006172">
    <property type="entry name" value="DNA-dir_DNA_pol_B"/>
</dbReference>
<dbReference type="AlphaFoldDB" id="A0A143BNF2"/>
<protein>
    <recommendedName>
        <fullName evidence="2">DNA-directed DNA polymerase</fullName>
        <ecNumber evidence="2">2.7.7.7</ecNumber>
    </recommendedName>
</protein>
<gene>
    <name evidence="10" type="ORF">GEMMAAP_04290</name>
</gene>
<dbReference type="InterPro" id="IPR012337">
    <property type="entry name" value="RNaseH-like_sf"/>
</dbReference>
<keyword evidence="11" id="KW-1185">Reference proteome</keyword>
<dbReference type="OrthoDB" id="52005at2"/>
<evidence type="ECO:0000256" key="7">
    <source>
        <dbReference type="ARBA" id="ARBA00049244"/>
    </source>
</evidence>
<dbReference type="Pfam" id="PF03104">
    <property type="entry name" value="DNA_pol_B_exo1"/>
    <property type="match status" value="1"/>
</dbReference>
<accession>A0A143BNF2</accession>
<dbReference type="InterPro" id="IPR023211">
    <property type="entry name" value="DNA_pol_palm_dom_sf"/>
</dbReference>
<evidence type="ECO:0000313" key="10">
    <source>
        <dbReference type="EMBL" id="AMW06548.1"/>
    </source>
</evidence>
<evidence type="ECO:0000313" key="11">
    <source>
        <dbReference type="Proteomes" id="UP000076404"/>
    </source>
</evidence>
<dbReference type="GO" id="GO:0003677">
    <property type="term" value="F:DNA binding"/>
    <property type="evidence" value="ECO:0007669"/>
    <property type="project" value="UniProtKB-KW"/>
</dbReference>
<evidence type="ECO:0000256" key="5">
    <source>
        <dbReference type="ARBA" id="ARBA00022932"/>
    </source>
</evidence>
<evidence type="ECO:0000256" key="4">
    <source>
        <dbReference type="ARBA" id="ARBA00022695"/>
    </source>
</evidence>
<dbReference type="Proteomes" id="UP000076404">
    <property type="component" value="Chromosome"/>
</dbReference>
<dbReference type="PRINTS" id="PR00106">
    <property type="entry name" value="DNAPOLB"/>
</dbReference>
<feature type="domain" description="DNA-directed DNA polymerase family B multifunctional" evidence="8">
    <location>
        <begin position="455"/>
        <end position="738"/>
    </location>
</feature>
<organism evidence="10 11">
    <name type="scientific">Gemmatimonas phototrophica</name>
    <dbReference type="NCBI Taxonomy" id="1379270"/>
    <lineage>
        <taxon>Bacteria</taxon>
        <taxon>Pseudomonadati</taxon>
        <taxon>Gemmatimonadota</taxon>
        <taxon>Gemmatimonadia</taxon>
        <taxon>Gemmatimonadales</taxon>
        <taxon>Gemmatimonadaceae</taxon>
        <taxon>Gemmatimonas</taxon>
    </lineage>
</organism>
<dbReference type="KEGG" id="gph:GEMMAAP_04290"/>
<dbReference type="STRING" id="1379270.GEMMAAP_04290"/>
<dbReference type="Gene3D" id="3.90.1600.10">
    <property type="entry name" value="Palm domain of DNA polymerase"/>
    <property type="match status" value="1"/>
</dbReference>
<comment type="similarity">
    <text evidence="1">Belongs to the DNA polymerase type-B family.</text>
</comment>
<dbReference type="eggNOG" id="COG0417">
    <property type="taxonomic scope" value="Bacteria"/>
</dbReference>
<reference evidence="10 11" key="1">
    <citation type="journal article" date="2014" name="Proc. Natl. Acad. Sci. U.S.A.">
        <title>Functional type 2 photosynthetic reaction centers found in the rare bacterial phylum Gemmatimonadetes.</title>
        <authorList>
            <person name="Zeng Y."/>
            <person name="Feng F."/>
            <person name="Medova H."/>
            <person name="Dean J."/>
            <person name="Koblizek M."/>
        </authorList>
    </citation>
    <scope>NUCLEOTIDE SEQUENCE [LARGE SCALE GENOMIC DNA]</scope>
    <source>
        <strain evidence="10 11">AP64</strain>
    </source>
</reference>
<dbReference type="EMBL" id="CP011454">
    <property type="protein sequence ID" value="AMW06548.1"/>
    <property type="molecule type" value="Genomic_DNA"/>
</dbReference>
<name>A0A143BNF2_9BACT</name>
<reference evidence="10 11" key="2">
    <citation type="journal article" date="2016" name="Environ. Microbiol. Rep.">
        <title>Metagenomic evidence for the presence of phototrophic Gemmatimonadetes bacteria in diverse environments.</title>
        <authorList>
            <person name="Zeng Y."/>
            <person name="Baumbach J."/>
            <person name="Barbosa E.G."/>
            <person name="Azevedo V."/>
            <person name="Zhang C."/>
            <person name="Koblizek M."/>
        </authorList>
    </citation>
    <scope>NUCLEOTIDE SEQUENCE [LARGE SCALE GENOMIC DNA]</scope>
    <source>
        <strain evidence="10 11">AP64</strain>
    </source>
</reference>
<evidence type="ECO:0000256" key="1">
    <source>
        <dbReference type="ARBA" id="ARBA00005755"/>
    </source>
</evidence>
<dbReference type="InterPro" id="IPR036397">
    <property type="entry name" value="RNaseH_sf"/>
</dbReference>
<dbReference type="SMART" id="SM00486">
    <property type="entry name" value="POLBc"/>
    <property type="match status" value="1"/>
</dbReference>
<dbReference type="GO" id="GO:0000166">
    <property type="term" value="F:nucleotide binding"/>
    <property type="evidence" value="ECO:0007669"/>
    <property type="project" value="InterPro"/>
</dbReference>
<evidence type="ECO:0000259" key="8">
    <source>
        <dbReference type="Pfam" id="PF00136"/>
    </source>
</evidence>
<dbReference type="InterPro" id="IPR050240">
    <property type="entry name" value="DNA_pol_type-B"/>
</dbReference>
<dbReference type="InterPro" id="IPR042087">
    <property type="entry name" value="DNA_pol_B_thumb"/>
</dbReference>
<dbReference type="EC" id="2.7.7.7" evidence="2"/>
<sequence>MTIPRDEWLWGWDTTPGIVSVWAEESGQATVWRRPDGGALLTERAKFRPWVLLSSVDDLRAAGVRYQHDDGDANAPGIRVRELAGPGALRVAVSAERWNVLETAICRGASKRLGQRITRVQQLPRHERHVLPPEEQYLVATGRTYFRNLAFAQLQRLQFDLETTGLDPRVHRIFLIAVGTPHGDVELLEARGQDDHAEADLLRRFVTRVQQLDPDVIENHNLHGFDLPFVRQRAKQLRVPLPLGRLHHTALVERAAMRGVSSDRDGADERRVRLIVPGRECIDTLDAVRRYDFAARELPGYGLKAVARHFGLSGPARELIPGDRIHAVYASDPDRVRRYAAADVTEVAGLARILGGAAFALARMAPRRYERLADAGAATGVIDPLLVRAYLRAGHALPAHADGDGTVHSGAALYLFTAGVVQRVVKVDVASLYPSLMRAFRIGPVRDPLQALLFLVDQLVEQRLHAKQRAKEAAAGSDERFTQEAMSAAMKLVVNSAYGYLAAGDGLTRFADVHAANEVTRRGRETLLLMCRALAERGAQLIEADTDGVYFGVPDHWSEHDERAMVDTVAALLPPLVRLEFEGRYAAMLSHEAKNYALLTFDGRLQLKGVAFRSSRAEPYGEAFLRTAIARLLAGDVIGVRAAYLDTLTALHGRAVPTVDVASRVRLRKSPEAYARSRQQRREFAYEALWQSGRQQWAPGDRVRVYRGANGTGRVIDEVEDEARLDHDARDYDVAYYAALLRRTFAARLARAFHAHDFDLLFADAEQLPLFAPALETIRPVATREDDVWQLLEPEPLSTTGQT</sequence>
<dbReference type="PANTHER" id="PTHR10322:SF23">
    <property type="entry name" value="DNA POLYMERASE DELTA CATALYTIC SUBUNIT"/>
    <property type="match status" value="1"/>
</dbReference>
<keyword evidence="3" id="KW-0808">Transferase</keyword>
<evidence type="ECO:0000256" key="6">
    <source>
        <dbReference type="ARBA" id="ARBA00023125"/>
    </source>
</evidence>
<evidence type="ECO:0000256" key="3">
    <source>
        <dbReference type="ARBA" id="ARBA00022679"/>
    </source>
</evidence>
<evidence type="ECO:0000256" key="2">
    <source>
        <dbReference type="ARBA" id="ARBA00012417"/>
    </source>
</evidence>
<dbReference type="SUPFAM" id="SSF56672">
    <property type="entry name" value="DNA/RNA polymerases"/>
    <property type="match status" value="1"/>
</dbReference>
<comment type="catalytic activity">
    <reaction evidence="7">
        <text>DNA(n) + a 2'-deoxyribonucleoside 5'-triphosphate = DNA(n+1) + diphosphate</text>
        <dbReference type="Rhea" id="RHEA:22508"/>
        <dbReference type="Rhea" id="RHEA-COMP:17339"/>
        <dbReference type="Rhea" id="RHEA-COMP:17340"/>
        <dbReference type="ChEBI" id="CHEBI:33019"/>
        <dbReference type="ChEBI" id="CHEBI:61560"/>
        <dbReference type="ChEBI" id="CHEBI:173112"/>
        <dbReference type="EC" id="2.7.7.7"/>
    </reaction>
</comment>
<dbReference type="InterPro" id="IPR006133">
    <property type="entry name" value="DNA-dir_DNA_pol_B_exonuc"/>
</dbReference>
<proteinExistence type="inferred from homology"/>
<dbReference type="Gene3D" id="1.10.132.60">
    <property type="entry name" value="DNA polymerase family B, C-terminal domain"/>
    <property type="match status" value="1"/>
</dbReference>